<comment type="caution">
    <text evidence="1">The sequence shown here is derived from an EMBL/GenBank/DDBJ whole genome shotgun (WGS) entry which is preliminary data.</text>
</comment>
<keyword evidence="2" id="KW-1185">Reference proteome</keyword>
<evidence type="ECO:0000313" key="2">
    <source>
        <dbReference type="Proteomes" id="UP000556329"/>
    </source>
</evidence>
<evidence type="ECO:0000313" key="1">
    <source>
        <dbReference type="EMBL" id="MBB6413680.1"/>
    </source>
</evidence>
<accession>A0A841PSZ4</accession>
<sequence length="59" mass="6342">MAVGKPNPAWSILDGILLGQGICVGLVAETSIKKLIVEVNPTVRCLTRRVPEKSRAARD</sequence>
<protein>
    <submittedName>
        <fullName evidence="1">Uncharacterized protein</fullName>
    </submittedName>
</protein>
<dbReference type="EMBL" id="JACHEF010000008">
    <property type="protein sequence ID" value="MBB6413680.1"/>
    <property type="molecule type" value="Genomic_DNA"/>
</dbReference>
<reference evidence="1 2" key="1">
    <citation type="submission" date="2020-08" db="EMBL/GenBank/DDBJ databases">
        <title>Genomic Encyclopedia of Type Strains, Phase IV (KMG-IV): sequencing the most valuable type-strain genomes for metagenomic binning, comparative biology and taxonomic classification.</title>
        <authorList>
            <person name="Goeker M."/>
        </authorList>
    </citation>
    <scope>NUCLEOTIDE SEQUENCE [LARGE SCALE GENOMIC DNA]</scope>
    <source>
        <strain evidence="1 2">DSM 100039</strain>
    </source>
</reference>
<dbReference type="RefSeq" id="WP_184877708.1">
    <property type="nucleotide sequence ID" value="NZ_JACHEF010000008.1"/>
</dbReference>
<organism evidence="1 2">
    <name type="scientific">Mesorhizobium sangaii</name>
    <dbReference type="NCBI Taxonomy" id="505389"/>
    <lineage>
        <taxon>Bacteria</taxon>
        <taxon>Pseudomonadati</taxon>
        <taxon>Pseudomonadota</taxon>
        <taxon>Alphaproteobacteria</taxon>
        <taxon>Hyphomicrobiales</taxon>
        <taxon>Phyllobacteriaceae</taxon>
        <taxon>Mesorhizobium</taxon>
    </lineage>
</organism>
<gene>
    <name evidence="1" type="ORF">HNQ71_006384</name>
</gene>
<name>A0A841PSZ4_9HYPH</name>
<dbReference type="Proteomes" id="UP000556329">
    <property type="component" value="Unassembled WGS sequence"/>
</dbReference>
<dbReference type="AlphaFoldDB" id="A0A841PSZ4"/>
<proteinExistence type="predicted"/>